<dbReference type="EMBL" id="BK016155">
    <property type="protein sequence ID" value="DAF98825.1"/>
    <property type="molecule type" value="Genomic_DNA"/>
</dbReference>
<proteinExistence type="predicted"/>
<accession>A0A8S5UWH2</accession>
<protein>
    <submittedName>
        <fullName evidence="1">Uncharacterized protein</fullName>
    </submittedName>
</protein>
<reference evidence="1" key="1">
    <citation type="journal article" date="2021" name="Proc. Natl. Acad. Sci. U.S.A.">
        <title>A Catalog of Tens of Thousands of Viruses from Human Metagenomes Reveals Hidden Associations with Chronic Diseases.</title>
        <authorList>
            <person name="Tisza M.J."/>
            <person name="Buck C.B."/>
        </authorList>
    </citation>
    <scope>NUCLEOTIDE SEQUENCE</scope>
    <source>
        <strain evidence="1">CtLPy3</strain>
    </source>
</reference>
<sequence>MLNRLKRNLLNMRKPVFLKMSLKMLLKPLRT</sequence>
<organism evidence="1">
    <name type="scientific">Podoviridae sp. ctLPy3</name>
    <dbReference type="NCBI Taxonomy" id="2825244"/>
    <lineage>
        <taxon>Viruses</taxon>
        <taxon>Duplodnaviria</taxon>
        <taxon>Heunggongvirae</taxon>
        <taxon>Uroviricota</taxon>
        <taxon>Caudoviricetes</taxon>
    </lineage>
</organism>
<name>A0A8S5UWH2_9CAUD</name>
<evidence type="ECO:0000313" key="1">
    <source>
        <dbReference type="EMBL" id="DAF98825.1"/>
    </source>
</evidence>